<feature type="domain" description="TonB-dependent receptor plug" evidence="15">
    <location>
        <begin position="38"/>
        <end position="142"/>
    </location>
</feature>
<evidence type="ECO:0000256" key="7">
    <source>
        <dbReference type="ARBA" id="ARBA00023065"/>
    </source>
</evidence>
<dbReference type="PANTHER" id="PTHR32552">
    <property type="entry name" value="FERRICHROME IRON RECEPTOR-RELATED"/>
    <property type="match status" value="1"/>
</dbReference>
<evidence type="ECO:0000256" key="13">
    <source>
        <dbReference type="SAM" id="SignalP"/>
    </source>
</evidence>
<keyword evidence="6" id="KW-0408">Iron</keyword>
<evidence type="ECO:0000256" key="9">
    <source>
        <dbReference type="ARBA" id="ARBA00023136"/>
    </source>
</evidence>
<keyword evidence="16" id="KW-0675">Receptor</keyword>
<protein>
    <submittedName>
        <fullName evidence="16">TonB-dependent receptor</fullName>
    </submittedName>
</protein>
<keyword evidence="5 11" id="KW-0812">Transmembrane</keyword>
<evidence type="ECO:0000256" key="4">
    <source>
        <dbReference type="ARBA" id="ARBA00022496"/>
    </source>
</evidence>
<dbReference type="InterPro" id="IPR036942">
    <property type="entry name" value="Beta-barrel_TonB_sf"/>
</dbReference>
<evidence type="ECO:0000256" key="6">
    <source>
        <dbReference type="ARBA" id="ARBA00023004"/>
    </source>
</evidence>
<gene>
    <name evidence="16" type="ORF">KHX94_05850</name>
</gene>
<keyword evidence="9 11" id="KW-0472">Membrane</keyword>
<evidence type="ECO:0000259" key="14">
    <source>
        <dbReference type="Pfam" id="PF00593"/>
    </source>
</evidence>
<evidence type="ECO:0000313" key="16">
    <source>
        <dbReference type="EMBL" id="QVK24761.1"/>
    </source>
</evidence>
<keyword evidence="2 11" id="KW-0813">Transport</keyword>
<dbReference type="CDD" id="cd01347">
    <property type="entry name" value="ligand_gated_channel"/>
    <property type="match status" value="1"/>
</dbReference>
<evidence type="ECO:0000256" key="10">
    <source>
        <dbReference type="ARBA" id="ARBA00023237"/>
    </source>
</evidence>
<comment type="similarity">
    <text evidence="11 12">Belongs to the TonB-dependent receptor family.</text>
</comment>
<keyword evidence="3 11" id="KW-1134">Transmembrane beta strand</keyword>
<keyword evidence="13" id="KW-0732">Signal</keyword>
<evidence type="ECO:0000259" key="15">
    <source>
        <dbReference type="Pfam" id="PF07715"/>
    </source>
</evidence>
<evidence type="ECO:0000256" key="5">
    <source>
        <dbReference type="ARBA" id="ARBA00022692"/>
    </source>
</evidence>
<evidence type="ECO:0000313" key="17">
    <source>
        <dbReference type="Proteomes" id="UP000676428"/>
    </source>
</evidence>
<dbReference type="PANTHER" id="PTHR32552:SF81">
    <property type="entry name" value="TONB-DEPENDENT OUTER MEMBRANE RECEPTOR"/>
    <property type="match status" value="1"/>
</dbReference>
<keyword evidence="10 11" id="KW-0998">Cell outer membrane</keyword>
<proteinExistence type="inferred from homology"/>
<accession>A0ABX8DJR1</accession>
<organism evidence="16 17">
    <name type="scientific">Shewanella dokdonensis</name>
    <dbReference type="NCBI Taxonomy" id="712036"/>
    <lineage>
        <taxon>Bacteria</taxon>
        <taxon>Pseudomonadati</taxon>
        <taxon>Pseudomonadota</taxon>
        <taxon>Gammaproteobacteria</taxon>
        <taxon>Alteromonadales</taxon>
        <taxon>Shewanellaceae</taxon>
        <taxon>Shewanella</taxon>
    </lineage>
</organism>
<keyword evidence="4" id="KW-0410">Iron transport</keyword>
<keyword evidence="7" id="KW-0406">Ion transport</keyword>
<dbReference type="InterPro" id="IPR039426">
    <property type="entry name" value="TonB-dep_rcpt-like"/>
</dbReference>
<reference evidence="16 17" key="1">
    <citation type="journal article" date="2012" name="Int. J. Syst. Evol. Microbiol.">
        <title>Shewanella dokdonensis sp. nov., isolated from seawater.</title>
        <authorList>
            <person name="Sung H.R."/>
            <person name="Yoon J.H."/>
            <person name="Ghim S.Y."/>
        </authorList>
    </citation>
    <scope>NUCLEOTIDE SEQUENCE [LARGE SCALE GENOMIC DNA]</scope>
    <source>
        <strain evidence="16 17">DSM 23626</strain>
    </source>
</reference>
<dbReference type="SUPFAM" id="SSF56935">
    <property type="entry name" value="Porins"/>
    <property type="match status" value="1"/>
</dbReference>
<dbReference type="Pfam" id="PF00593">
    <property type="entry name" value="TonB_dep_Rec_b-barrel"/>
    <property type="match status" value="1"/>
</dbReference>
<evidence type="ECO:0000256" key="3">
    <source>
        <dbReference type="ARBA" id="ARBA00022452"/>
    </source>
</evidence>
<comment type="subcellular location">
    <subcellularLocation>
        <location evidence="1 11">Cell outer membrane</location>
        <topology evidence="1 11">Multi-pass membrane protein</topology>
    </subcellularLocation>
</comment>
<feature type="domain" description="TonB-dependent receptor-like beta-barrel" evidence="14">
    <location>
        <begin position="231"/>
        <end position="710"/>
    </location>
</feature>
<dbReference type="Pfam" id="PF07715">
    <property type="entry name" value="Plug"/>
    <property type="match status" value="1"/>
</dbReference>
<feature type="chain" id="PRO_5047427732" evidence="13">
    <location>
        <begin position="19"/>
        <end position="741"/>
    </location>
</feature>
<evidence type="ECO:0000256" key="11">
    <source>
        <dbReference type="PROSITE-ProRule" id="PRU01360"/>
    </source>
</evidence>
<evidence type="ECO:0000256" key="1">
    <source>
        <dbReference type="ARBA" id="ARBA00004571"/>
    </source>
</evidence>
<keyword evidence="8 12" id="KW-0798">TonB box</keyword>
<evidence type="ECO:0000256" key="2">
    <source>
        <dbReference type="ARBA" id="ARBA00022448"/>
    </source>
</evidence>
<dbReference type="InterPro" id="IPR012910">
    <property type="entry name" value="Plug_dom"/>
</dbReference>
<keyword evidence="17" id="KW-1185">Reference proteome</keyword>
<sequence>MLSLAILSALVTSQAALADESGNIEKITVMGEKNRRSMQDTAASVDVTTALKLEQENIQSLYDILNKTPNISQMYGNRGFTIRGISSESGADNPLASIYMDDVPLPSQISDTGPSDLWDVAQVEVLRGPQSTIQGENALAGAVVIKTEDPTMDWSGRARLQWSNPDDKRMSIAVGGPLIDDELAFRFAADKRLFEGFTDNITRGGTEDELNSLMLRGKLLWTPKAVDGLKVLLSYTRDNRDGPYMFTYNQLDLPGRVNTSNRENRSDAVTDLASLNVNYQLNDYWQFSSVTSYSKSDVDRVYDVDLRAADSNYGTQTNNYKVFTQELRANYQGEALSGLLGLYAAKHDNHSLLSTLSNLDTPVTTIATLLQGYGLDSGSASTVATLYGAALPQIPVDYLSLNDSTSENQALFADMEYRLNSRWSLQAGFRYDHQQYRFSSDTDSRFAGVLPDPTLFGADGSLLYQLVGGINSAVLGLVAQASGSSPETTTTTDTFLPKIGARFNIDDDTSITATYQRAYRSGGSSLNIARSSVVAYDPEYTDNYELAWRQSLPSIDGVFNANLYYVNWKDKQVTANFGLNSYDYNTVNAGKAHLYGIEMSFKQQLTADIDGYLSYSYSRTKFDQFDSVMNGTTTSYAGEEFSYAPNHTVAAGVNVYFTDHLSWNLNANYRSKVYTDMALDRTRVSSRTLVNTRLAYDNGDWSTYLFANNLFDQDYVQYLRDDVDAISGAPRVIGIGAELRW</sequence>
<evidence type="ECO:0000256" key="8">
    <source>
        <dbReference type="ARBA" id="ARBA00023077"/>
    </source>
</evidence>
<dbReference type="Gene3D" id="2.40.170.20">
    <property type="entry name" value="TonB-dependent receptor, beta-barrel domain"/>
    <property type="match status" value="1"/>
</dbReference>
<evidence type="ECO:0000256" key="12">
    <source>
        <dbReference type="RuleBase" id="RU003357"/>
    </source>
</evidence>
<dbReference type="InterPro" id="IPR000531">
    <property type="entry name" value="Beta-barrel_TonB"/>
</dbReference>
<dbReference type="EMBL" id="CP074572">
    <property type="protein sequence ID" value="QVK24761.1"/>
    <property type="molecule type" value="Genomic_DNA"/>
</dbReference>
<dbReference type="PROSITE" id="PS52016">
    <property type="entry name" value="TONB_DEPENDENT_REC_3"/>
    <property type="match status" value="1"/>
</dbReference>
<dbReference type="Proteomes" id="UP000676428">
    <property type="component" value="Chromosome"/>
</dbReference>
<feature type="signal peptide" evidence="13">
    <location>
        <begin position="1"/>
        <end position="18"/>
    </location>
</feature>
<name>A0ABX8DJR1_9GAMM</name>